<dbReference type="InterPro" id="IPR036612">
    <property type="entry name" value="KH_dom_type_1_sf"/>
</dbReference>
<dbReference type="CDD" id="cd22398">
    <property type="entry name" value="KH-I_FUBP_rpt3"/>
    <property type="match status" value="1"/>
</dbReference>
<sequence length="390" mass="41461">AVMEETYMVPDKMVGLVIGKGGEQITRLQSETGCKVQIAPDSGGLPDRACRLTGTPQAIAMCKQVIDRIIERAHSSGLHPMGMMNGDGQTVIEMFIPGNKVGLIIGKGGETIRSLQEDHGVKMIMIQDSTSPSSGEKPLRISGSMDKCQNAKEAILQLIQDKDMNGGGGGGFNEFGGGMMGGRGGGVEIPVPREAVGLVIGKGGEMIKKIQEETDAKVQFRPDDGQTPERICSITGPPEKVQQAVQQINELLQHTQVQGGFNGGGRGGGRGGGGGGGGFDSFNEMDETTFPVPADKCGLVIGKGGDSIREINKMSQAHVELDRNPPPSPMEKIFIIRGTPPQIEHAIQLISEKAGITVSVFCSDFQLLLFLEVSQGCQMQHEFRFGSLFL</sequence>
<evidence type="ECO:0000313" key="5">
    <source>
        <dbReference type="Proteomes" id="UP000030746"/>
    </source>
</evidence>
<dbReference type="CDD" id="cd22396">
    <property type="entry name" value="KH-I_FUBP_rpt1"/>
    <property type="match status" value="1"/>
</dbReference>
<dbReference type="Proteomes" id="UP000030746">
    <property type="component" value="Unassembled WGS sequence"/>
</dbReference>
<feature type="domain" description="K Homology" evidence="3">
    <location>
        <begin position="284"/>
        <end position="355"/>
    </location>
</feature>
<dbReference type="GeneID" id="20233049"/>
<dbReference type="KEGG" id="lgi:LOTGIDRAFT_130231"/>
<accession>V3Z5D3</accession>
<feature type="non-terminal residue" evidence="4">
    <location>
        <position position="1"/>
    </location>
</feature>
<proteinExistence type="predicted"/>
<feature type="domain" description="K Homology" evidence="3">
    <location>
        <begin position="1"/>
        <end position="71"/>
    </location>
</feature>
<dbReference type="PANTHER" id="PTHR10288">
    <property type="entry name" value="KH DOMAIN CONTAINING RNA BINDING PROTEIN"/>
    <property type="match status" value="1"/>
</dbReference>
<keyword evidence="5" id="KW-1185">Reference proteome</keyword>
<protein>
    <recommendedName>
        <fullName evidence="3">K Homology domain-containing protein</fullName>
    </recommendedName>
</protein>
<dbReference type="OMA" id="ETIMCPP"/>
<dbReference type="STRING" id="225164.V3Z5D3"/>
<dbReference type="EMBL" id="KB203219">
    <property type="protein sequence ID" value="ESO85943.1"/>
    <property type="molecule type" value="Genomic_DNA"/>
</dbReference>
<evidence type="ECO:0000256" key="1">
    <source>
        <dbReference type="ARBA" id="ARBA00022737"/>
    </source>
</evidence>
<evidence type="ECO:0000313" key="4">
    <source>
        <dbReference type="EMBL" id="ESO85943.1"/>
    </source>
</evidence>
<organism evidence="4 5">
    <name type="scientific">Lottia gigantea</name>
    <name type="common">Giant owl limpet</name>
    <dbReference type="NCBI Taxonomy" id="225164"/>
    <lineage>
        <taxon>Eukaryota</taxon>
        <taxon>Metazoa</taxon>
        <taxon>Spiralia</taxon>
        <taxon>Lophotrochozoa</taxon>
        <taxon>Mollusca</taxon>
        <taxon>Gastropoda</taxon>
        <taxon>Patellogastropoda</taxon>
        <taxon>Lottioidea</taxon>
        <taxon>Lottiidae</taxon>
        <taxon>Lottia</taxon>
    </lineage>
</organism>
<keyword evidence="1" id="KW-0677">Repeat</keyword>
<dbReference type="AlphaFoldDB" id="V3Z5D3"/>
<dbReference type="RefSeq" id="XP_009063443.1">
    <property type="nucleotide sequence ID" value="XM_009065195.1"/>
</dbReference>
<dbReference type="CTD" id="20233049"/>
<dbReference type="OrthoDB" id="5204190at2759"/>
<dbReference type="CDD" id="cd22397">
    <property type="entry name" value="KH-I_FUBP_rpt2"/>
    <property type="match status" value="1"/>
</dbReference>
<name>V3Z5D3_LOTGI</name>
<keyword evidence="2" id="KW-0694">RNA-binding</keyword>
<dbReference type="InterPro" id="IPR004087">
    <property type="entry name" value="KH_dom"/>
</dbReference>
<dbReference type="Gene3D" id="3.30.1370.10">
    <property type="entry name" value="K Homology domain, type 1"/>
    <property type="match status" value="4"/>
</dbReference>
<dbReference type="HOGENOM" id="CLU_708996_0_0_1"/>
<dbReference type="SMART" id="SM00322">
    <property type="entry name" value="KH"/>
    <property type="match status" value="4"/>
</dbReference>
<evidence type="ECO:0000256" key="2">
    <source>
        <dbReference type="PROSITE-ProRule" id="PRU00117"/>
    </source>
</evidence>
<evidence type="ECO:0000259" key="3">
    <source>
        <dbReference type="SMART" id="SM00322"/>
    </source>
</evidence>
<dbReference type="CDD" id="cd22399">
    <property type="entry name" value="KH-I_FUBP_rpt4"/>
    <property type="match status" value="1"/>
</dbReference>
<dbReference type="Pfam" id="PF00013">
    <property type="entry name" value="KH_1"/>
    <property type="match status" value="4"/>
</dbReference>
<dbReference type="InterPro" id="IPR004088">
    <property type="entry name" value="KH_dom_type_1"/>
</dbReference>
<dbReference type="SUPFAM" id="SSF54791">
    <property type="entry name" value="Eukaryotic type KH-domain (KH-domain type I)"/>
    <property type="match status" value="4"/>
</dbReference>
<dbReference type="GO" id="GO:0003723">
    <property type="term" value="F:RNA binding"/>
    <property type="evidence" value="ECO:0007669"/>
    <property type="project" value="UniProtKB-UniRule"/>
</dbReference>
<reference evidence="4 5" key="1">
    <citation type="journal article" date="2013" name="Nature">
        <title>Insights into bilaterian evolution from three spiralian genomes.</title>
        <authorList>
            <person name="Simakov O."/>
            <person name="Marletaz F."/>
            <person name="Cho S.J."/>
            <person name="Edsinger-Gonzales E."/>
            <person name="Havlak P."/>
            <person name="Hellsten U."/>
            <person name="Kuo D.H."/>
            <person name="Larsson T."/>
            <person name="Lv J."/>
            <person name="Arendt D."/>
            <person name="Savage R."/>
            <person name="Osoegawa K."/>
            <person name="de Jong P."/>
            <person name="Grimwood J."/>
            <person name="Chapman J.A."/>
            <person name="Shapiro H."/>
            <person name="Aerts A."/>
            <person name="Otillar R.P."/>
            <person name="Terry A.Y."/>
            <person name="Boore J.L."/>
            <person name="Grigoriev I.V."/>
            <person name="Lindberg D.R."/>
            <person name="Seaver E.C."/>
            <person name="Weisblat D.A."/>
            <person name="Putnam N.H."/>
            <person name="Rokhsar D.S."/>
        </authorList>
    </citation>
    <scope>NUCLEOTIDE SEQUENCE [LARGE SCALE GENOMIC DNA]</scope>
</reference>
<dbReference type="PROSITE" id="PS50084">
    <property type="entry name" value="KH_TYPE_1"/>
    <property type="match status" value="4"/>
</dbReference>
<feature type="domain" description="K Homology" evidence="3">
    <location>
        <begin position="88"/>
        <end position="160"/>
    </location>
</feature>
<feature type="domain" description="K Homology" evidence="3">
    <location>
        <begin position="183"/>
        <end position="253"/>
    </location>
</feature>
<gene>
    <name evidence="4" type="ORF">LOTGIDRAFT_130231</name>
</gene>